<keyword evidence="1" id="KW-1133">Transmembrane helix</keyword>
<dbReference type="GO" id="GO:0043709">
    <property type="term" value="P:cell adhesion involved in single-species biofilm formation"/>
    <property type="evidence" value="ECO:0007669"/>
    <property type="project" value="TreeGrafter"/>
</dbReference>
<dbReference type="PANTHER" id="PTHR45138:SF9">
    <property type="entry name" value="DIGUANYLATE CYCLASE DGCM-RELATED"/>
    <property type="match status" value="1"/>
</dbReference>
<organism evidence="3 4">
    <name type="scientific">Salinicoccus kekensis</name>
    <dbReference type="NCBI Taxonomy" id="714307"/>
    <lineage>
        <taxon>Bacteria</taxon>
        <taxon>Bacillati</taxon>
        <taxon>Bacillota</taxon>
        <taxon>Bacilli</taxon>
        <taxon>Bacillales</taxon>
        <taxon>Staphylococcaceae</taxon>
        <taxon>Salinicoccus</taxon>
    </lineage>
</organism>
<feature type="domain" description="GGDEF" evidence="2">
    <location>
        <begin position="221"/>
        <end position="354"/>
    </location>
</feature>
<dbReference type="EMBL" id="OBQF01000001">
    <property type="protein sequence ID" value="SOC37768.1"/>
    <property type="molecule type" value="Genomic_DNA"/>
</dbReference>
<feature type="transmembrane region" description="Helical" evidence="1">
    <location>
        <begin position="130"/>
        <end position="150"/>
    </location>
</feature>
<accession>A0A285U8Q8</accession>
<keyword evidence="4" id="KW-1185">Reference proteome</keyword>
<dbReference type="InterPro" id="IPR029787">
    <property type="entry name" value="Nucleotide_cyclase"/>
</dbReference>
<dbReference type="FunFam" id="3.30.70.270:FF:000001">
    <property type="entry name" value="Diguanylate cyclase domain protein"/>
    <property type="match status" value="1"/>
</dbReference>
<feature type="transmembrane region" description="Helical" evidence="1">
    <location>
        <begin position="38"/>
        <end position="56"/>
    </location>
</feature>
<evidence type="ECO:0000313" key="4">
    <source>
        <dbReference type="Proteomes" id="UP000219412"/>
    </source>
</evidence>
<dbReference type="InterPro" id="IPR050469">
    <property type="entry name" value="Diguanylate_Cyclase"/>
</dbReference>
<dbReference type="OrthoDB" id="9759607at2"/>
<evidence type="ECO:0000259" key="2">
    <source>
        <dbReference type="PROSITE" id="PS50887"/>
    </source>
</evidence>
<feature type="transmembrane region" description="Helical" evidence="1">
    <location>
        <begin position="162"/>
        <end position="181"/>
    </location>
</feature>
<dbReference type="NCBIfam" id="TIGR00254">
    <property type="entry name" value="GGDEF"/>
    <property type="match status" value="1"/>
</dbReference>
<evidence type="ECO:0000256" key="1">
    <source>
        <dbReference type="SAM" id="Phobius"/>
    </source>
</evidence>
<reference evidence="4" key="1">
    <citation type="submission" date="2017-08" db="EMBL/GenBank/DDBJ databases">
        <authorList>
            <person name="Varghese N."/>
            <person name="Submissions S."/>
        </authorList>
    </citation>
    <scope>NUCLEOTIDE SEQUENCE [LARGE SCALE GENOMIC DNA]</scope>
    <source>
        <strain evidence="4">DSM 23173</strain>
    </source>
</reference>
<name>A0A285U8Q8_9STAP</name>
<dbReference type="AlphaFoldDB" id="A0A285U8Q8"/>
<dbReference type="Gene3D" id="3.30.70.270">
    <property type="match status" value="1"/>
</dbReference>
<evidence type="ECO:0000313" key="3">
    <source>
        <dbReference type="EMBL" id="SOC37768.1"/>
    </source>
</evidence>
<dbReference type="PROSITE" id="PS50887">
    <property type="entry name" value="GGDEF"/>
    <property type="match status" value="1"/>
</dbReference>
<sequence length="361" mass="40367">MFLQMFTLVCVLIALQYIYYQIKWRLGFAMMSTTREKVLSGTVSGFMAIILSFYAIETQFDITFGLGITALLICLVYSGRVSFIIGAVMFGIWIYALPYHSLIFPIETYIWVGILFIIIETLYKGSRVELKGLSSLVVLAFFFFLHIYWISGEIPFAVSTTALYLTLTTVSLLTGIGIIRYQQEFVKNVRLLSTQATHDGLTGLLNRRSFDEVIKQVDTTKESALLMLDIDHFKSINDTYGHPAGDAVLKATADALKKTCTVKETIARVGGEEFAVMVRDADLNGAVEMAERVRAAIESLKVKVDDDIITLTTSIGVATYPSQVKSIADLYRLADEHLYIAKKLGRNQVCCERKQSSVIVE</sequence>
<dbReference type="GO" id="GO:1902201">
    <property type="term" value="P:negative regulation of bacterial-type flagellum-dependent cell motility"/>
    <property type="evidence" value="ECO:0007669"/>
    <property type="project" value="TreeGrafter"/>
</dbReference>
<dbReference type="CDD" id="cd01949">
    <property type="entry name" value="GGDEF"/>
    <property type="match status" value="1"/>
</dbReference>
<gene>
    <name evidence="3" type="ORF">SAMN05878391_0080</name>
</gene>
<keyword evidence="1" id="KW-0812">Transmembrane</keyword>
<protein>
    <submittedName>
        <fullName evidence="3">Diguanylate cyclase</fullName>
    </submittedName>
</protein>
<dbReference type="InterPro" id="IPR043128">
    <property type="entry name" value="Rev_trsase/Diguanyl_cyclase"/>
</dbReference>
<dbReference type="PANTHER" id="PTHR45138">
    <property type="entry name" value="REGULATORY COMPONENTS OF SENSORY TRANSDUCTION SYSTEM"/>
    <property type="match status" value="1"/>
</dbReference>
<dbReference type="RefSeq" id="WP_097038044.1">
    <property type="nucleotide sequence ID" value="NZ_OBQF01000001.1"/>
</dbReference>
<keyword evidence="1" id="KW-0472">Membrane</keyword>
<dbReference type="SUPFAM" id="SSF55073">
    <property type="entry name" value="Nucleotide cyclase"/>
    <property type="match status" value="1"/>
</dbReference>
<feature type="transmembrane region" description="Helical" evidence="1">
    <location>
        <begin position="68"/>
        <end position="96"/>
    </location>
</feature>
<dbReference type="Proteomes" id="UP000219412">
    <property type="component" value="Unassembled WGS sequence"/>
</dbReference>
<dbReference type="GO" id="GO:0052621">
    <property type="term" value="F:diguanylate cyclase activity"/>
    <property type="evidence" value="ECO:0007669"/>
    <property type="project" value="TreeGrafter"/>
</dbReference>
<dbReference type="GO" id="GO:0005886">
    <property type="term" value="C:plasma membrane"/>
    <property type="evidence" value="ECO:0007669"/>
    <property type="project" value="TreeGrafter"/>
</dbReference>
<dbReference type="Pfam" id="PF00990">
    <property type="entry name" value="GGDEF"/>
    <property type="match status" value="1"/>
</dbReference>
<dbReference type="SMART" id="SM00267">
    <property type="entry name" value="GGDEF"/>
    <property type="match status" value="1"/>
</dbReference>
<proteinExistence type="predicted"/>
<feature type="transmembrane region" description="Helical" evidence="1">
    <location>
        <begin position="102"/>
        <end position="123"/>
    </location>
</feature>
<dbReference type="InterPro" id="IPR000160">
    <property type="entry name" value="GGDEF_dom"/>
</dbReference>